<dbReference type="GO" id="GO:0005743">
    <property type="term" value="C:mitochondrial inner membrane"/>
    <property type="evidence" value="ECO:0007669"/>
    <property type="project" value="UniProtKB-SubCell"/>
</dbReference>
<feature type="transmembrane region" description="Helical" evidence="15">
    <location>
        <begin position="275"/>
        <end position="302"/>
    </location>
</feature>
<evidence type="ECO:0000259" key="17">
    <source>
        <dbReference type="PROSITE" id="PS50929"/>
    </source>
</evidence>
<dbReference type="GO" id="GO:0005524">
    <property type="term" value="F:ATP binding"/>
    <property type="evidence" value="ECO:0007669"/>
    <property type="project" value="UniProtKB-KW"/>
</dbReference>
<evidence type="ECO:0000256" key="8">
    <source>
        <dbReference type="ARBA" id="ARBA00022967"/>
    </source>
</evidence>
<protein>
    <recommendedName>
        <fullName evidence="12">Iron-sulfur clusters transporter ATM1, mitochondrial</fullName>
    </recommendedName>
    <alternativeName>
        <fullName evidence="13">Iron-sulfur clusters transporter atm1, mitochondrial</fullName>
    </alternativeName>
</protein>
<dbReference type="Pfam" id="PF00005">
    <property type="entry name" value="ABC_tran"/>
    <property type="match status" value="1"/>
</dbReference>
<reference evidence="18 19" key="1">
    <citation type="submission" date="2024-01" db="EMBL/GenBank/DDBJ databases">
        <title>Comparative genomics of Cryptococcus and Kwoniella reveals pathogenesis evolution and contrasting modes of karyotype evolution via chromosome fusion or intercentromeric recombination.</title>
        <authorList>
            <person name="Coelho M.A."/>
            <person name="David-Palma M."/>
            <person name="Shea T."/>
            <person name="Bowers K."/>
            <person name="McGinley-Smith S."/>
            <person name="Mohammad A.W."/>
            <person name="Gnirke A."/>
            <person name="Yurkov A.M."/>
            <person name="Nowrousian M."/>
            <person name="Sun S."/>
            <person name="Cuomo C.A."/>
            <person name="Heitman J."/>
        </authorList>
    </citation>
    <scope>NUCLEOTIDE SEQUENCE [LARGE SCALE GENOMIC DNA]</scope>
    <source>
        <strain evidence="18 19">CBS 6074</strain>
    </source>
</reference>
<dbReference type="GeneID" id="91098502"/>
<name>A0AAX4K5N1_9TREE</name>
<dbReference type="SMART" id="SM00382">
    <property type="entry name" value="AAA"/>
    <property type="match status" value="1"/>
</dbReference>
<dbReference type="InterPro" id="IPR011527">
    <property type="entry name" value="ABC1_TM_dom"/>
</dbReference>
<dbReference type="PROSITE" id="PS00211">
    <property type="entry name" value="ABC_TRANSPORTER_1"/>
    <property type="match status" value="1"/>
</dbReference>
<feature type="transmembrane region" description="Helical" evidence="15">
    <location>
        <begin position="162"/>
        <end position="183"/>
    </location>
</feature>
<dbReference type="InterPro" id="IPR017871">
    <property type="entry name" value="ABC_transporter-like_CS"/>
</dbReference>
<evidence type="ECO:0000256" key="1">
    <source>
        <dbReference type="ARBA" id="ARBA00004448"/>
    </source>
</evidence>
<evidence type="ECO:0000256" key="6">
    <source>
        <dbReference type="ARBA" id="ARBA00022792"/>
    </source>
</evidence>
<organism evidence="18 19">
    <name type="scientific">Kwoniella dendrophila CBS 6074</name>
    <dbReference type="NCBI Taxonomy" id="1295534"/>
    <lineage>
        <taxon>Eukaryota</taxon>
        <taxon>Fungi</taxon>
        <taxon>Dikarya</taxon>
        <taxon>Basidiomycota</taxon>
        <taxon>Agaricomycotina</taxon>
        <taxon>Tremellomycetes</taxon>
        <taxon>Tremellales</taxon>
        <taxon>Cryptococcaceae</taxon>
        <taxon>Kwoniella</taxon>
    </lineage>
</organism>
<evidence type="ECO:0000256" key="12">
    <source>
        <dbReference type="ARBA" id="ARBA00039906"/>
    </source>
</evidence>
<dbReference type="CDD" id="cd03253">
    <property type="entry name" value="ABCC_ATM1_transporter"/>
    <property type="match status" value="1"/>
</dbReference>
<evidence type="ECO:0000256" key="14">
    <source>
        <dbReference type="SAM" id="MobiDB-lite"/>
    </source>
</evidence>
<sequence length="751" mass="82961">MSFGSCSRYALPRTTLPWCSSIAGPSRNIITLHHPRRAEISSRTILPQGTSCRSRITQIPHHRGTSTPCVSSLTRRASPLASFSTSSHRRVPPPSSPSSSPRSPTTTANTTNVSNPPKTAINPDATPKDISSSAQDKTDWKIIIKLAENIWPKNNPKVKIRVLGALTLLVAGKILNVQVPFFFKTIVDSLNVPITESSTVWVLAGASIAGYGAARILTTAFGELRNAVFASVSQSAIRKVARETFEHLLNMDMKFHLERQTGGLTRAIDRGTKGISFILSSIVFHVIPTALEISMVCGILSWKFGWDFAAVTVITMGLYTWFTIQTTAWRTKFRKQANSADNKGATVAVDSLINYEAVKAFNNERFEVAQYDATLKTYEKASVKIATSLALLNSGQNFIFSSALTMMMLLAAQGVVKGTMTVGDLVMVNQLVFQLSLPLNFLGTVYRELRQSLIDMEVMFNLQSLDSGIKDKPNTKPLALKGGEIRFENVNFGYHPERPIFKDLSFTIPAGQKVAIVGPSGCGKSTVFRLLFRFYDSQQGKILIDNQDIKDVSLESLRKSIGVVPQDTPLFHNDILHNIRYGNLEATDEQVIEAAKKAHVEQTIERLPEKYKTKVGERGLMISGGEKQRLAVARLLLKDPPILFFDEATSALDVYTETELMRNINSTLLGGGKTSVFIAHRLRTISDADLIIVLQDGQVAEQGSHEQLMTIEGGVYQRLWLAQLTESIQSKPEEEKDESREELEVVGEKKK</sequence>
<dbReference type="CDD" id="cd18582">
    <property type="entry name" value="ABC_6TM_ATM1_ABCB7"/>
    <property type="match status" value="1"/>
</dbReference>
<dbReference type="InterPro" id="IPR039421">
    <property type="entry name" value="Type_1_exporter"/>
</dbReference>
<evidence type="ECO:0000256" key="11">
    <source>
        <dbReference type="ARBA" id="ARBA00024363"/>
    </source>
</evidence>
<feature type="region of interest" description="Disordered" evidence="14">
    <location>
        <begin position="81"/>
        <end position="133"/>
    </location>
</feature>
<dbReference type="GO" id="GO:0006879">
    <property type="term" value="P:intracellular iron ion homeostasis"/>
    <property type="evidence" value="ECO:0007669"/>
    <property type="project" value="TreeGrafter"/>
</dbReference>
<keyword evidence="10 15" id="KW-0472">Membrane</keyword>
<keyword evidence="8" id="KW-1278">Translocase</keyword>
<dbReference type="PANTHER" id="PTHR24221">
    <property type="entry name" value="ATP-BINDING CASSETTE SUB-FAMILY B"/>
    <property type="match status" value="1"/>
</dbReference>
<keyword evidence="6" id="KW-0496">Mitochondrion</keyword>
<dbReference type="InterPro" id="IPR003593">
    <property type="entry name" value="AAA+_ATPase"/>
</dbReference>
<dbReference type="AlphaFoldDB" id="A0AAX4K5N1"/>
<dbReference type="GO" id="GO:0016887">
    <property type="term" value="F:ATP hydrolysis activity"/>
    <property type="evidence" value="ECO:0007669"/>
    <property type="project" value="InterPro"/>
</dbReference>
<comment type="subcellular location">
    <subcellularLocation>
        <location evidence="1">Mitochondrion inner membrane</location>
        <topology evidence="1">Multi-pass membrane protein</topology>
    </subcellularLocation>
</comment>
<evidence type="ECO:0000313" key="19">
    <source>
        <dbReference type="Proteomes" id="UP001355207"/>
    </source>
</evidence>
<evidence type="ECO:0000259" key="16">
    <source>
        <dbReference type="PROSITE" id="PS50893"/>
    </source>
</evidence>
<dbReference type="InterPro" id="IPR036640">
    <property type="entry name" value="ABC1_TM_sf"/>
</dbReference>
<feature type="region of interest" description="Disordered" evidence="14">
    <location>
        <begin position="729"/>
        <end position="751"/>
    </location>
</feature>
<feature type="compositionally biased region" description="Basic and acidic residues" evidence="14">
    <location>
        <begin position="731"/>
        <end position="751"/>
    </location>
</feature>
<dbReference type="FunFam" id="3.40.50.300:FF:000186">
    <property type="entry name" value="ATP-binding cassette sub-family B member 7, mitochondrial"/>
    <property type="match status" value="1"/>
</dbReference>
<keyword evidence="9 15" id="KW-1133">Transmembrane helix</keyword>
<keyword evidence="4 15" id="KW-0812">Transmembrane</keyword>
<dbReference type="PROSITE" id="PS50893">
    <property type="entry name" value="ABC_TRANSPORTER_2"/>
    <property type="match status" value="1"/>
</dbReference>
<accession>A0AAX4K5N1</accession>
<evidence type="ECO:0000256" key="4">
    <source>
        <dbReference type="ARBA" id="ARBA00022692"/>
    </source>
</evidence>
<feature type="transmembrane region" description="Helical" evidence="15">
    <location>
        <begin position="198"/>
        <end position="217"/>
    </location>
</feature>
<feature type="domain" description="ABC transmembrane type-1" evidence="17">
    <location>
        <begin position="163"/>
        <end position="451"/>
    </location>
</feature>
<dbReference type="Gene3D" id="3.40.50.300">
    <property type="entry name" value="P-loop containing nucleotide triphosphate hydrolases"/>
    <property type="match status" value="1"/>
</dbReference>
<comment type="similarity">
    <text evidence="11">Belongs to the ABC transporter superfamily. ABCB family. Heavy Metal importer (TC 3.A.1.210) subfamily.</text>
</comment>
<comment type="subunit">
    <text evidence="2">Homodimer.</text>
</comment>
<evidence type="ECO:0000256" key="2">
    <source>
        <dbReference type="ARBA" id="ARBA00011738"/>
    </source>
</evidence>
<dbReference type="Pfam" id="PF00664">
    <property type="entry name" value="ABC_membrane"/>
    <property type="match status" value="1"/>
</dbReference>
<dbReference type="RefSeq" id="XP_066079634.1">
    <property type="nucleotide sequence ID" value="XM_066223537.1"/>
</dbReference>
<evidence type="ECO:0000256" key="15">
    <source>
        <dbReference type="SAM" id="Phobius"/>
    </source>
</evidence>
<evidence type="ECO:0000256" key="9">
    <source>
        <dbReference type="ARBA" id="ARBA00022989"/>
    </source>
</evidence>
<evidence type="ECO:0000256" key="3">
    <source>
        <dbReference type="ARBA" id="ARBA00022448"/>
    </source>
</evidence>
<gene>
    <name evidence="18" type="ORF">L201_007834</name>
</gene>
<dbReference type="GO" id="GO:0140359">
    <property type="term" value="F:ABC-type transporter activity"/>
    <property type="evidence" value="ECO:0007669"/>
    <property type="project" value="InterPro"/>
</dbReference>
<dbReference type="Proteomes" id="UP001355207">
    <property type="component" value="Chromosome 11"/>
</dbReference>
<feature type="transmembrane region" description="Helical" evidence="15">
    <location>
        <begin position="398"/>
        <end position="416"/>
    </location>
</feature>
<evidence type="ECO:0000256" key="5">
    <source>
        <dbReference type="ARBA" id="ARBA00022741"/>
    </source>
</evidence>
<keyword evidence="7" id="KW-0067">ATP-binding</keyword>
<keyword evidence="5" id="KW-0547">Nucleotide-binding</keyword>
<feature type="transmembrane region" description="Helical" evidence="15">
    <location>
        <begin position="308"/>
        <end position="329"/>
    </location>
</feature>
<dbReference type="SUPFAM" id="SSF52540">
    <property type="entry name" value="P-loop containing nucleoside triphosphate hydrolases"/>
    <property type="match status" value="1"/>
</dbReference>
<dbReference type="PROSITE" id="PS50929">
    <property type="entry name" value="ABC_TM1F"/>
    <property type="match status" value="1"/>
</dbReference>
<dbReference type="InterPro" id="IPR003439">
    <property type="entry name" value="ABC_transporter-like_ATP-bd"/>
</dbReference>
<dbReference type="SUPFAM" id="SSF90123">
    <property type="entry name" value="ABC transporter transmembrane region"/>
    <property type="match status" value="1"/>
</dbReference>
<keyword evidence="3" id="KW-0813">Transport</keyword>
<evidence type="ECO:0000256" key="10">
    <source>
        <dbReference type="ARBA" id="ARBA00023136"/>
    </source>
</evidence>
<evidence type="ECO:0000256" key="13">
    <source>
        <dbReference type="ARBA" id="ARBA00040792"/>
    </source>
</evidence>
<keyword evidence="19" id="KW-1185">Reference proteome</keyword>
<dbReference type="InterPro" id="IPR027417">
    <property type="entry name" value="P-loop_NTPase"/>
</dbReference>
<keyword evidence="6" id="KW-0999">Mitochondrion inner membrane</keyword>
<dbReference type="PANTHER" id="PTHR24221:SF402">
    <property type="entry name" value="IRON-SULFUR CLUSTERS TRANSPORTER ABCB7, MITOCHONDRIAL"/>
    <property type="match status" value="1"/>
</dbReference>
<dbReference type="EMBL" id="CP144108">
    <property type="protein sequence ID" value="WWC92872.1"/>
    <property type="molecule type" value="Genomic_DNA"/>
</dbReference>
<dbReference type="GO" id="GO:0140466">
    <property type="term" value="P:iron-sulfur cluster export from the mitochondrion"/>
    <property type="evidence" value="ECO:0007669"/>
    <property type="project" value="UniProtKB-ARBA"/>
</dbReference>
<feature type="compositionally biased region" description="Low complexity" evidence="14">
    <location>
        <begin position="97"/>
        <end position="117"/>
    </location>
</feature>
<dbReference type="Gene3D" id="1.20.1560.10">
    <property type="entry name" value="ABC transporter type 1, transmembrane domain"/>
    <property type="match status" value="1"/>
</dbReference>
<proteinExistence type="inferred from homology"/>
<feature type="domain" description="ABC transporter" evidence="16">
    <location>
        <begin position="485"/>
        <end position="721"/>
    </location>
</feature>
<evidence type="ECO:0000256" key="7">
    <source>
        <dbReference type="ARBA" id="ARBA00022840"/>
    </source>
</evidence>
<dbReference type="FunFam" id="1.20.1560.10:FF:000004">
    <property type="entry name" value="ATP-binding cassette sub-family B member 7"/>
    <property type="match status" value="1"/>
</dbReference>
<evidence type="ECO:0000313" key="18">
    <source>
        <dbReference type="EMBL" id="WWC92872.1"/>
    </source>
</evidence>